<dbReference type="Proteomes" id="UP000247476">
    <property type="component" value="Unassembled WGS sequence"/>
</dbReference>
<dbReference type="InterPro" id="IPR035905">
    <property type="entry name" value="Barstar-like_sf"/>
</dbReference>
<evidence type="ECO:0000313" key="1">
    <source>
        <dbReference type="EMBL" id="PYI56315.1"/>
    </source>
</evidence>
<dbReference type="RefSeq" id="WP_158289331.1">
    <property type="nucleotide sequence ID" value="NZ_QJVJ01000002.1"/>
</dbReference>
<sequence>MAKYSIVDDESNLIVGTCDDIVGLSGECTLIDGNESFHKIILENFNITQSFSEYCAKTKSRVTNIHLGIMGVDGDPIGSYYFSSKVPLYFRENVPENKERYVELTGTLLTKASKEALEIWEWWRQLPPASTNLWSSLTDHQREGWLEVVRLYFKRNSNKKDEKHGVYSFDSTYVNDSTSFFCALGEAINGPGGYFGFDLLSLEDCLCGGFGAVPPFTLNLENGSDFFETDSVFLTKLKEIFADKQVNIIRL</sequence>
<comment type="caution">
    <text evidence="1">The sequence shown here is derived from an EMBL/GenBank/DDBJ whole genome shotgun (WGS) entry which is preliminary data.</text>
</comment>
<reference evidence="1 2" key="1">
    <citation type="submission" date="2018-05" db="EMBL/GenBank/DDBJ databases">
        <title>Paenibacillus flagellatus sp. nov., isolated from selenium mineral soil.</title>
        <authorList>
            <person name="Dai X."/>
        </authorList>
    </citation>
    <scope>NUCLEOTIDE SEQUENCE [LARGE SCALE GENOMIC DNA]</scope>
    <source>
        <strain evidence="1 2">DXL2</strain>
    </source>
</reference>
<accession>A0A2V5K9S9</accession>
<gene>
    <name evidence="1" type="ORF">DLM86_04865</name>
</gene>
<evidence type="ECO:0000313" key="2">
    <source>
        <dbReference type="Proteomes" id="UP000247476"/>
    </source>
</evidence>
<dbReference type="Gene3D" id="3.30.370.10">
    <property type="entry name" value="Barstar-like"/>
    <property type="match status" value="1"/>
</dbReference>
<dbReference type="SUPFAM" id="SSF52038">
    <property type="entry name" value="Barstar-related"/>
    <property type="match status" value="1"/>
</dbReference>
<dbReference type="OrthoDB" id="8859549at2"/>
<dbReference type="EMBL" id="QJVJ01000002">
    <property type="protein sequence ID" value="PYI56315.1"/>
    <property type="molecule type" value="Genomic_DNA"/>
</dbReference>
<name>A0A2V5K9S9_9BACL</name>
<organism evidence="1 2">
    <name type="scientific">Paenibacillus flagellatus</name>
    <dbReference type="NCBI Taxonomy" id="2211139"/>
    <lineage>
        <taxon>Bacteria</taxon>
        <taxon>Bacillati</taxon>
        <taxon>Bacillota</taxon>
        <taxon>Bacilli</taxon>
        <taxon>Bacillales</taxon>
        <taxon>Paenibacillaceae</taxon>
        <taxon>Paenibacillus</taxon>
    </lineage>
</organism>
<protein>
    <submittedName>
        <fullName evidence="1">Barnase inhibitor</fullName>
    </submittedName>
</protein>
<dbReference type="AlphaFoldDB" id="A0A2V5K9S9"/>
<keyword evidence="2" id="KW-1185">Reference proteome</keyword>
<proteinExistence type="predicted"/>